<feature type="non-terminal residue" evidence="4">
    <location>
        <position position="1"/>
    </location>
</feature>
<keyword evidence="2" id="KW-0472">Membrane</keyword>
<feature type="domain" description="Tr-type G" evidence="3">
    <location>
        <begin position="2"/>
        <end position="77"/>
    </location>
</feature>
<gene>
    <name evidence="4" type="ORF">Q6294_33845</name>
</gene>
<dbReference type="Proteomes" id="UP001244490">
    <property type="component" value="Unassembled WGS sequence"/>
</dbReference>
<reference evidence="4" key="1">
    <citation type="submission" date="2023-07" db="EMBL/GenBank/DDBJ databases">
        <authorList>
            <person name="Peng Z."/>
        </authorList>
    </citation>
    <scope>NUCLEOTIDE SEQUENCE</scope>
    <source>
        <strain evidence="4">KP219</strain>
    </source>
</reference>
<evidence type="ECO:0000259" key="3">
    <source>
        <dbReference type="Pfam" id="PF00009"/>
    </source>
</evidence>
<feature type="non-terminal residue" evidence="4">
    <location>
        <position position="78"/>
    </location>
</feature>
<dbReference type="GO" id="GO:0016150">
    <property type="term" value="F:translation release factor activity, codon nonspecific"/>
    <property type="evidence" value="ECO:0007669"/>
    <property type="project" value="TreeGrafter"/>
</dbReference>
<evidence type="ECO:0000313" key="4">
    <source>
        <dbReference type="EMBL" id="MDP0971920.1"/>
    </source>
</evidence>
<dbReference type="PANTHER" id="PTHR43556">
    <property type="entry name" value="PEPTIDE CHAIN RELEASE FACTOR RF3"/>
    <property type="match status" value="1"/>
</dbReference>
<sequence length="78" mass="8659">GVHVNLIDIFGDPDFRGQALAAMAAVETAAIVVNAASGIEMSTRRLMRRARQRKLCRLIVINRIDVEDADLEQLVRDI</sequence>
<protein>
    <submittedName>
        <fullName evidence="4">GTP-binding protein</fullName>
    </submittedName>
</protein>
<dbReference type="InterPro" id="IPR004548">
    <property type="entry name" value="PrfC"/>
</dbReference>
<feature type="transmembrane region" description="Helical" evidence="2">
    <location>
        <begin position="20"/>
        <end position="39"/>
    </location>
</feature>
<name>A0AAW8AS49_KLEPN</name>
<dbReference type="GO" id="GO:0003924">
    <property type="term" value="F:GTPase activity"/>
    <property type="evidence" value="ECO:0007669"/>
    <property type="project" value="InterPro"/>
</dbReference>
<proteinExistence type="predicted"/>
<evidence type="ECO:0000256" key="1">
    <source>
        <dbReference type="ARBA" id="ARBA00025017"/>
    </source>
</evidence>
<dbReference type="PANTHER" id="PTHR43556:SF2">
    <property type="entry name" value="PEPTIDE CHAIN RELEASE FACTOR RF3"/>
    <property type="match status" value="1"/>
</dbReference>
<dbReference type="EMBL" id="JAUUIA010001416">
    <property type="protein sequence ID" value="MDP0971920.1"/>
    <property type="molecule type" value="Genomic_DNA"/>
</dbReference>
<keyword evidence="2" id="KW-1133">Transmembrane helix</keyword>
<keyword evidence="2" id="KW-0812">Transmembrane</keyword>
<dbReference type="GO" id="GO:0005525">
    <property type="term" value="F:GTP binding"/>
    <property type="evidence" value="ECO:0007669"/>
    <property type="project" value="InterPro"/>
</dbReference>
<evidence type="ECO:0000256" key="2">
    <source>
        <dbReference type="SAM" id="Phobius"/>
    </source>
</evidence>
<dbReference type="RefSeq" id="WP_305202871.1">
    <property type="nucleotide sequence ID" value="NZ_JAUUIA010001416.1"/>
</dbReference>
<dbReference type="SUPFAM" id="SSF52540">
    <property type="entry name" value="P-loop containing nucleoside triphosphate hydrolases"/>
    <property type="match status" value="1"/>
</dbReference>
<dbReference type="InterPro" id="IPR000795">
    <property type="entry name" value="T_Tr_GTP-bd_dom"/>
</dbReference>
<dbReference type="InterPro" id="IPR027417">
    <property type="entry name" value="P-loop_NTPase"/>
</dbReference>
<dbReference type="AlphaFoldDB" id="A0AAW8AS49"/>
<evidence type="ECO:0000313" key="5">
    <source>
        <dbReference type="Proteomes" id="UP001244490"/>
    </source>
</evidence>
<comment type="caution">
    <text evidence="4">The sequence shown here is derived from an EMBL/GenBank/DDBJ whole genome shotgun (WGS) entry which is preliminary data.</text>
</comment>
<dbReference type="Gene3D" id="3.40.50.300">
    <property type="entry name" value="P-loop containing nucleotide triphosphate hydrolases"/>
    <property type="match status" value="2"/>
</dbReference>
<comment type="function">
    <text evidence="1">Increases the formation of ribosomal termination complexes and stimulates activities of RF-1 and RF-2. It binds guanine nucleotides and has strong preference for UGA stop codons. It may interact directly with the ribosome. The stimulation of RF-1 and RF-2 is significantly reduced by GTP and GDP, but not by GMP.</text>
</comment>
<dbReference type="Pfam" id="PF00009">
    <property type="entry name" value="GTP_EFTU"/>
    <property type="match status" value="1"/>
</dbReference>
<organism evidence="4 5">
    <name type="scientific">Klebsiella pneumoniae</name>
    <dbReference type="NCBI Taxonomy" id="573"/>
    <lineage>
        <taxon>Bacteria</taxon>
        <taxon>Pseudomonadati</taxon>
        <taxon>Pseudomonadota</taxon>
        <taxon>Gammaproteobacteria</taxon>
        <taxon>Enterobacterales</taxon>
        <taxon>Enterobacteriaceae</taxon>
        <taxon>Klebsiella/Raoultella group</taxon>
        <taxon>Klebsiella</taxon>
        <taxon>Klebsiella pneumoniae complex</taxon>
    </lineage>
</organism>
<accession>A0AAW8AS49</accession>
<dbReference type="GO" id="GO:0005829">
    <property type="term" value="C:cytosol"/>
    <property type="evidence" value="ECO:0007669"/>
    <property type="project" value="TreeGrafter"/>
</dbReference>